<keyword evidence="1" id="KW-0472">Membrane</keyword>
<reference evidence="2 3" key="1">
    <citation type="submission" date="2023-10" db="EMBL/GenBank/DDBJ databases">
        <title>Sphingomonas sp. HF-S4 16S ribosomal RNA gene Genome sequencing and assembly.</title>
        <authorList>
            <person name="Lee H."/>
        </authorList>
    </citation>
    <scope>NUCLEOTIDE SEQUENCE [LARGE SCALE GENOMIC DNA]</scope>
    <source>
        <strain evidence="2 3">HF-S4</strain>
    </source>
</reference>
<keyword evidence="1" id="KW-0812">Transmembrane</keyword>
<keyword evidence="1" id="KW-1133">Transmembrane helix</keyword>
<gene>
    <name evidence="2" type="ORF">RZN05_07735</name>
</gene>
<evidence type="ECO:0000313" key="2">
    <source>
        <dbReference type="EMBL" id="MDV3456869.1"/>
    </source>
</evidence>
<protein>
    <recommendedName>
        <fullName evidence="4">DUF2946 domain-containing protein</fullName>
    </recommendedName>
</protein>
<dbReference type="RefSeq" id="WP_317226036.1">
    <property type="nucleotide sequence ID" value="NZ_JAWJEJ010000001.1"/>
</dbReference>
<comment type="caution">
    <text evidence="2">The sequence shown here is derived from an EMBL/GenBank/DDBJ whole genome shotgun (WGS) entry which is preliminary data.</text>
</comment>
<sequence length="149" mass="15326">MNGFRRLAANHRSLAAMILAMALVIRILVPAGFMPVLERGGIAIVHCSGIAPPPAMAIPAMTHHETNDMAHVGMGPQAPADADRHEGSGIDAPCAFAGSTMPALPGAYSLVLAAALVFLMLLAAQVPARPSLGAALRLRPPLRGPPAFS</sequence>
<evidence type="ECO:0000313" key="3">
    <source>
        <dbReference type="Proteomes" id="UP001273531"/>
    </source>
</evidence>
<dbReference type="EMBL" id="JAWJEJ010000001">
    <property type="protein sequence ID" value="MDV3456869.1"/>
    <property type="molecule type" value="Genomic_DNA"/>
</dbReference>
<feature type="transmembrane region" description="Helical" evidence="1">
    <location>
        <begin position="12"/>
        <end position="29"/>
    </location>
</feature>
<organism evidence="2 3">
    <name type="scientific">Sphingomonas agrestis</name>
    <dbReference type="NCBI Taxonomy" id="3080540"/>
    <lineage>
        <taxon>Bacteria</taxon>
        <taxon>Pseudomonadati</taxon>
        <taxon>Pseudomonadota</taxon>
        <taxon>Alphaproteobacteria</taxon>
        <taxon>Sphingomonadales</taxon>
        <taxon>Sphingomonadaceae</taxon>
        <taxon>Sphingomonas</taxon>
    </lineage>
</organism>
<evidence type="ECO:0008006" key="4">
    <source>
        <dbReference type="Google" id="ProtNLM"/>
    </source>
</evidence>
<dbReference type="Proteomes" id="UP001273531">
    <property type="component" value="Unassembled WGS sequence"/>
</dbReference>
<name>A0ABU3Y6E5_9SPHN</name>
<evidence type="ECO:0000256" key="1">
    <source>
        <dbReference type="SAM" id="Phobius"/>
    </source>
</evidence>
<feature type="transmembrane region" description="Helical" evidence="1">
    <location>
        <begin position="106"/>
        <end position="124"/>
    </location>
</feature>
<accession>A0ABU3Y6E5</accession>
<keyword evidence="3" id="KW-1185">Reference proteome</keyword>
<proteinExistence type="predicted"/>